<sequence>MSTTAGPAPLLADLLLAGRRFQTISIEESVMSKVLAVMMAGLFAAGAYAQNPAGTSSEQQPITNSKPQQRAVERRAAKPQGEVRPQGGDTPKTAEGSGGLAPSRAATAGQARAETRSDRRRNKDGSVRKMNPQGGTPN</sequence>
<reference evidence="2" key="1">
    <citation type="submission" date="2023-06" db="EMBL/GenBank/DDBJ databases">
        <authorList>
            <person name="Jiang Y."/>
            <person name="Liu Q."/>
        </authorList>
    </citation>
    <scope>NUCLEOTIDE SEQUENCE</scope>
    <source>
        <strain evidence="2">CGMCC 1.12090</strain>
    </source>
</reference>
<feature type="compositionally biased region" description="Basic and acidic residues" evidence="1">
    <location>
        <begin position="113"/>
        <end position="127"/>
    </location>
</feature>
<feature type="region of interest" description="Disordered" evidence="1">
    <location>
        <begin position="51"/>
        <end position="138"/>
    </location>
</feature>
<evidence type="ECO:0000313" key="3">
    <source>
        <dbReference type="Proteomes" id="UP001169027"/>
    </source>
</evidence>
<dbReference type="EMBL" id="JAUKVY010000014">
    <property type="protein sequence ID" value="MDO1534474.1"/>
    <property type="molecule type" value="Genomic_DNA"/>
</dbReference>
<protein>
    <submittedName>
        <fullName evidence="2">Cell envelope biogenesis protein TolA</fullName>
    </submittedName>
</protein>
<dbReference type="RefSeq" id="WP_301812169.1">
    <property type="nucleotide sequence ID" value="NZ_JAUJZH010000014.1"/>
</dbReference>
<proteinExistence type="predicted"/>
<evidence type="ECO:0000313" key="2">
    <source>
        <dbReference type="EMBL" id="MDO1534474.1"/>
    </source>
</evidence>
<feature type="compositionally biased region" description="Polar residues" evidence="1">
    <location>
        <begin position="52"/>
        <end position="68"/>
    </location>
</feature>
<gene>
    <name evidence="2" type="ORF">Q2T77_19470</name>
</gene>
<name>A0ABT8S6C8_9BURK</name>
<accession>A0ABT8S6C8</accession>
<comment type="caution">
    <text evidence="2">The sequence shown here is derived from an EMBL/GenBank/DDBJ whole genome shotgun (WGS) entry which is preliminary data.</text>
</comment>
<dbReference type="Proteomes" id="UP001169027">
    <property type="component" value="Unassembled WGS sequence"/>
</dbReference>
<keyword evidence="3" id="KW-1185">Reference proteome</keyword>
<evidence type="ECO:0000256" key="1">
    <source>
        <dbReference type="SAM" id="MobiDB-lite"/>
    </source>
</evidence>
<organism evidence="2 3">
    <name type="scientific">Variovorax ginsengisoli</name>
    <dbReference type="NCBI Taxonomy" id="363844"/>
    <lineage>
        <taxon>Bacteria</taxon>
        <taxon>Pseudomonadati</taxon>
        <taxon>Pseudomonadota</taxon>
        <taxon>Betaproteobacteria</taxon>
        <taxon>Burkholderiales</taxon>
        <taxon>Comamonadaceae</taxon>
        <taxon>Variovorax</taxon>
    </lineage>
</organism>